<keyword evidence="2" id="KW-1185">Reference proteome</keyword>
<dbReference type="Proteomes" id="UP000199452">
    <property type="component" value="Unassembled WGS sequence"/>
</dbReference>
<proteinExistence type="predicted"/>
<evidence type="ECO:0000313" key="1">
    <source>
        <dbReference type="EMBL" id="SDC78628.1"/>
    </source>
</evidence>
<dbReference type="AlphaFoldDB" id="A0A1G6PF24"/>
<gene>
    <name evidence="1" type="ORF">SAMN05216323_105117</name>
</gene>
<name>A0A1G6PF24_9BACT</name>
<dbReference type="InterPro" id="IPR019861">
    <property type="entry name" value="PorP/SprF_Bacteroidetes"/>
</dbReference>
<dbReference type="Pfam" id="PF11751">
    <property type="entry name" value="PorP_SprF"/>
    <property type="match status" value="1"/>
</dbReference>
<evidence type="ECO:0000313" key="2">
    <source>
        <dbReference type="Proteomes" id="UP000199452"/>
    </source>
</evidence>
<dbReference type="OrthoDB" id="1320396at2"/>
<protein>
    <submittedName>
        <fullName evidence="1">Type IX secretion system membrane protein, PorP/SprF family</fullName>
    </submittedName>
</protein>
<organism evidence="1 2">
    <name type="scientific">Williamwhitmania taraxaci</name>
    <dbReference type="NCBI Taxonomy" id="1640674"/>
    <lineage>
        <taxon>Bacteria</taxon>
        <taxon>Pseudomonadati</taxon>
        <taxon>Bacteroidota</taxon>
        <taxon>Bacteroidia</taxon>
        <taxon>Bacteroidales</taxon>
        <taxon>Williamwhitmaniaceae</taxon>
        <taxon>Williamwhitmania</taxon>
    </lineage>
</organism>
<sequence length="302" mass="33762">MKKAYLIIIAVLFSGIFSTTKGQQIPQYSQFMFNPYIINPAVAGTYNYFQIRSNNRYQWIGIPDAPQTYSLSVYGPHAKKDMGFGGMIFSDITGPTSRLGLNGSYSYNIRMTDDIRVSGGLLFGLMQYKVDGSKLNFGDANISNDPALFTATKSTLSPDASVGLYMYSSYFYAGISAMQLMGNKVNFNADAVGVNKLKQHFILAGGIKYLLNRNYEVEPTLLLKYMSPAPVVVELNGKITYRNKVWGGLSIRWKDSASLLVGYIHENKYMFGYSYDYSFTSIGKYNSGTHEIMIGVLFEKIK</sequence>
<dbReference type="RefSeq" id="WP_092439533.1">
    <property type="nucleotide sequence ID" value="NZ_FMYP01000051.1"/>
</dbReference>
<reference evidence="1 2" key="1">
    <citation type="submission" date="2016-09" db="EMBL/GenBank/DDBJ databases">
        <authorList>
            <person name="Capua I."/>
            <person name="De Benedictis P."/>
            <person name="Joannis T."/>
            <person name="Lombin L.H."/>
            <person name="Cattoli G."/>
        </authorList>
    </citation>
    <scope>NUCLEOTIDE SEQUENCE [LARGE SCALE GENOMIC DNA]</scope>
    <source>
        <strain evidence="1 2">A7P-90m</strain>
    </source>
</reference>
<dbReference type="STRING" id="1640674.SAMN05216323_105117"/>
<dbReference type="NCBIfam" id="TIGR03519">
    <property type="entry name" value="T9SS_PorP_fam"/>
    <property type="match status" value="1"/>
</dbReference>
<accession>A0A1G6PF24</accession>
<dbReference type="EMBL" id="FMYP01000051">
    <property type="protein sequence ID" value="SDC78628.1"/>
    <property type="molecule type" value="Genomic_DNA"/>
</dbReference>